<keyword evidence="4 5" id="KW-0472">Membrane</keyword>
<dbReference type="GO" id="GO:0012505">
    <property type="term" value="C:endomembrane system"/>
    <property type="evidence" value="ECO:0007669"/>
    <property type="project" value="UniProtKB-SubCell"/>
</dbReference>
<gene>
    <name evidence="6" type="ORF">BDBG_03981</name>
</gene>
<dbReference type="AlphaFoldDB" id="A0A179UL81"/>
<evidence type="ECO:0000256" key="4">
    <source>
        <dbReference type="ARBA" id="ARBA00023136"/>
    </source>
</evidence>
<dbReference type="STRING" id="559298.A0A179UL81"/>
<dbReference type="PANTHER" id="PTHR10989:SF16">
    <property type="entry name" value="AT02829P-RELATED"/>
    <property type="match status" value="1"/>
</dbReference>
<feature type="transmembrane region" description="Helical" evidence="5">
    <location>
        <begin position="161"/>
        <end position="180"/>
    </location>
</feature>
<comment type="subcellular location">
    <subcellularLocation>
        <location evidence="1">Endomembrane system</location>
        <topology evidence="1">Multi-pass membrane protein</topology>
    </subcellularLocation>
</comment>
<keyword evidence="7" id="KW-1185">Reference proteome</keyword>
<evidence type="ECO:0000256" key="5">
    <source>
        <dbReference type="SAM" id="Phobius"/>
    </source>
</evidence>
<evidence type="ECO:0000256" key="3">
    <source>
        <dbReference type="ARBA" id="ARBA00022989"/>
    </source>
</evidence>
<feature type="transmembrane region" description="Helical" evidence="5">
    <location>
        <begin position="27"/>
        <end position="44"/>
    </location>
</feature>
<evidence type="ECO:0000256" key="1">
    <source>
        <dbReference type="ARBA" id="ARBA00004127"/>
    </source>
</evidence>
<dbReference type="GeneID" id="8505114"/>
<dbReference type="KEGG" id="bgh:BDBG_03981"/>
<evidence type="ECO:0000256" key="2">
    <source>
        <dbReference type="ARBA" id="ARBA00022692"/>
    </source>
</evidence>
<organism evidence="6 7">
    <name type="scientific">Blastomyces gilchristii (strain SLH14081)</name>
    <name type="common">Blastomyces dermatitidis</name>
    <dbReference type="NCBI Taxonomy" id="559298"/>
    <lineage>
        <taxon>Eukaryota</taxon>
        <taxon>Fungi</taxon>
        <taxon>Dikarya</taxon>
        <taxon>Ascomycota</taxon>
        <taxon>Pezizomycotina</taxon>
        <taxon>Eurotiomycetes</taxon>
        <taxon>Eurotiomycetidae</taxon>
        <taxon>Onygenales</taxon>
        <taxon>Ajellomycetaceae</taxon>
        <taxon>Blastomyces</taxon>
    </lineage>
</organism>
<name>A0A179UL81_BLAGS</name>
<protein>
    <submittedName>
        <fullName evidence="6">Integral membrane protein</fullName>
    </submittedName>
</protein>
<keyword evidence="3 5" id="KW-1133">Transmembrane helix</keyword>
<dbReference type="Proteomes" id="UP000002038">
    <property type="component" value="Unassembled WGS sequence"/>
</dbReference>
<keyword evidence="2 5" id="KW-0812">Transmembrane</keyword>
<accession>A0A179UL81</accession>
<sequence length="246" mass="27438">MRTASLPLESLLGTKHPLQRLHSPSRGVSALVHLAALVSFALSFKYMTDHPNLASEAYGWHFQYLTIIGLCMATLTNLAGLAADIFLSTRLFAVKNVLLVCSAPMEVLISILYWGLRIIDTKLVKPDWVELSLEADIGFHAIPAIVLAIDLLYLSPPWSIGALPSMGLASVIAFGYWFWVEKCYQYNGWYPYPIFEKLTTGWRIVLFLFSATLMTINTLLLKRLHGQMNGFLHPASGARPSDLKRA</sequence>
<proteinExistence type="predicted"/>
<feature type="transmembrane region" description="Helical" evidence="5">
    <location>
        <begin position="200"/>
        <end position="221"/>
    </location>
</feature>
<dbReference type="InterPro" id="IPR006838">
    <property type="entry name" value="ADTRP_AIG1"/>
</dbReference>
<dbReference type="RefSeq" id="XP_002625922.1">
    <property type="nucleotide sequence ID" value="XM_002625876.2"/>
</dbReference>
<dbReference type="Pfam" id="PF04750">
    <property type="entry name" value="Far-17a_AIG1"/>
    <property type="match status" value="1"/>
</dbReference>
<dbReference type="PANTHER" id="PTHR10989">
    <property type="entry name" value="ANDROGEN-INDUCED PROTEIN 1-RELATED"/>
    <property type="match status" value="1"/>
</dbReference>
<reference evidence="7" key="1">
    <citation type="journal article" date="2015" name="PLoS Genet.">
        <title>The dynamic genome and transcriptome of the human fungal pathogen Blastomyces and close relative Emmonsia.</title>
        <authorList>
            <person name="Munoz J.F."/>
            <person name="Gauthier G.M."/>
            <person name="Desjardins C.A."/>
            <person name="Gallo J.E."/>
            <person name="Holder J."/>
            <person name="Sullivan T.D."/>
            <person name="Marty A.J."/>
            <person name="Carmen J.C."/>
            <person name="Chen Z."/>
            <person name="Ding L."/>
            <person name="Gujja S."/>
            <person name="Magrini V."/>
            <person name="Misas E."/>
            <person name="Mitreva M."/>
            <person name="Priest M."/>
            <person name="Saif S."/>
            <person name="Whiston E.A."/>
            <person name="Young S."/>
            <person name="Zeng Q."/>
            <person name="Goldman W.E."/>
            <person name="Mardis E.R."/>
            <person name="Taylor J.W."/>
            <person name="McEwen J.G."/>
            <person name="Clay O.K."/>
            <person name="Klein B.S."/>
            <person name="Cuomo C.A."/>
        </authorList>
    </citation>
    <scope>NUCLEOTIDE SEQUENCE [LARGE SCALE GENOMIC DNA]</scope>
    <source>
        <strain evidence="7">SLH14081</strain>
    </source>
</reference>
<feature type="transmembrane region" description="Helical" evidence="5">
    <location>
        <begin position="97"/>
        <end position="117"/>
    </location>
</feature>
<dbReference type="GO" id="GO:0016020">
    <property type="term" value="C:membrane"/>
    <property type="evidence" value="ECO:0007669"/>
    <property type="project" value="InterPro"/>
</dbReference>
<feature type="transmembrane region" description="Helical" evidence="5">
    <location>
        <begin position="137"/>
        <end position="154"/>
    </location>
</feature>
<evidence type="ECO:0000313" key="7">
    <source>
        <dbReference type="Proteomes" id="UP000002038"/>
    </source>
</evidence>
<evidence type="ECO:0000313" key="6">
    <source>
        <dbReference type="EMBL" id="OAT07979.1"/>
    </source>
</evidence>
<dbReference type="VEuPathDB" id="FungiDB:BDBG_03981"/>
<dbReference type="EMBL" id="GG657453">
    <property type="protein sequence ID" value="OAT07979.1"/>
    <property type="molecule type" value="Genomic_DNA"/>
</dbReference>
<feature type="transmembrane region" description="Helical" evidence="5">
    <location>
        <begin position="64"/>
        <end position="85"/>
    </location>
</feature>
<dbReference type="OrthoDB" id="1898221at2759"/>